<name>A0AB74C1V4_ASPFL</name>
<protein>
    <submittedName>
        <fullName evidence="1">Uncharacterized protein</fullName>
    </submittedName>
</protein>
<comment type="caution">
    <text evidence="1">The sequence shown here is derived from an EMBL/GenBank/DDBJ whole genome shotgun (WGS) entry which is preliminary data.</text>
</comment>
<organism evidence="1 2">
    <name type="scientific">Aspergillus flavus</name>
    <dbReference type="NCBI Taxonomy" id="5059"/>
    <lineage>
        <taxon>Eukaryota</taxon>
        <taxon>Fungi</taxon>
        <taxon>Dikarya</taxon>
        <taxon>Ascomycota</taxon>
        <taxon>Pezizomycotina</taxon>
        <taxon>Eurotiomycetes</taxon>
        <taxon>Eurotiomycetidae</taxon>
        <taxon>Eurotiales</taxon>
        <taxon>Aspergillaceae</taxon>
        <taxon>Aspergillus</taxon>
        <taxon>Aspergillus subgen. Circumdati</taxon>
    </lineage>
</organism>
<dbReference type="AlphaFoldDB" id="A0AB74C1V4"/>
<dbReference type="EMBL" id="QQZZ01000125">
    <property type="protein sequence ID" value="RMZ40655.1"/>
    <property type="molecule type" value="Genomic_DNA"/>
</dbReference>
<proteinExistence type="predicted"/>
<evidence type="ECO:0000313" key="2">
    <source>
        <dbReference type="Proteomes" id="UP000275480"/>
    </source>
</evidence>
<reference evidence="1 2" key="1">
    <citation type="submission" date="2018-07" db="EMBL/GenBank/DDBJ databases">
        <title>Identification of spontaneous genetic mutation associated with occurrence of a yellow conidial color mutant of Aspergillus flavus.</title>
        <authorList>
            <person name="Chang P.-K."/>
            <person name="Mack B.M."/>
            <person name="Scharfenstein L."/>
            <person name="Gilbert M.K."/>
        </authorList>
    </citation>
    <scope>NUCLEOTIDE SEQUENCE [LARGE SCALE GENOMIC DNA]</scope>
    <source>
        <strain evidence="1 2">CA14</strain>
    </source>
</reference>
<evidence type="ECO:0000313" key="1">
    <source>
        <dbReference type="EMBL" id="RMZ40655.1"/>
    </source>
</evidence>
<dbReference type="Proteomes" id="UP000275480">
    <property type="component" value="Unassembled WGS sequence"/>
</dbReference>
<gene>
    <name evidence="1" type="ORF">CA14_001669</name>
</gene>
<sequence>MASAYQPSAWPNIQKRKRLFFDERQVGLGCWCNSLRSLSSRGGILSMAHFASMCTMRFREILAKRETASPLFEPIFLAPQLVNHLESLENFVVDADILISSSSSQGCCEVPAVRKEDQTLDA</sequence>
<accession>A0AB74C1V4</accession>